<keyword evidence="2" id="KW-1133">Transmembrane helix</keyword>
<accession>A0AAF3ESF6</accession>
<feature type="transmembrane region" description="Helical" evidence="2">
    <location>
        <begin position="12"/>
        <end position="34"/>
    </location>
</feature>
<dbReference type="WBParaSite" id="MBELARI_LOCUS16962">
    <property type="protein sequence ID" value="MBELARI_LOCUS16962"/>
    <property type="gene ID" value="MBELARI_LOCUS16962"/>
</dbReference>
<evidence type="ECO:0000313" key="3">
    <source>
        <dbReference type="Proteomes" id="UP000887575"/>
    </source>
</evidence>
<keyword evidence="2" id="KW-0812">Transmembrane</keyword>
<feature type="compositionally biased region" description="Polar residues" evidence="1">
    <location>
        <begin position="308"/>
        <end position="324"/>
    </location>
</feature>
<feature type="transmembrane region" description="Helical" evidence="2">
    <location>
        <begin position="204"/>
        <end position="225"/>
    </location>
</feature>
<reference evidence="4" key="1">
    <citation type="submission" date="2024-02" db="UniProtKB">
        <authorList>
            <consortium name="WormBaseParasite"/>
        </authorList>
    </citation>
    <scope>IDENTIFICATION</scope>
</reference>
<organism evidence="3 4">
    <name type="scientific">Mesorhabditis belari</name>
    <dbReference type="NCBI Taxonomy" id="2138241"/>
    <lineage>
        <taxon>Eukaryota</taxon>
        <taxon>Metazoa</taxon>
        <taxon>Ecdysozoa</taxon>
        <taxon>Nematoda</taxon>
        <taxon>Chromadorea</taxon>
        <taxon>Rhabditida</taxon>
        <taxon>Rhabditina</taxon>
        <taxon>Rhabditomorpha</taxon>
        <taxon>Rhabditoidea</taxon>
        <taxon>Rhabditidae</taxon>
        <taxon>Mesorhabditinae</taxon>
        <taxon>Mesorhabditis</taxon>
    </lineage>
</organism>
<feature type="region of interest" description="Disordered" evidence="1">
    <location>
        <begin position="300"/>
        <end position="324"/>
    </location>
</feature>
<proteinExistence type="predicted"/>
<name>A0AAF3ESF6_9BILA</name>
<feature type="transmembrane region" description="Helical" evidence="2">
    <location>
        <begin position="126"/>
        <end position="144"/>
    </location>
</feature>
<feature type="transmembrane region" description="Helical" evidence="2">
    <location>
        <begin position="94"/>
        <end position="114"/>
    </location>
</feature>
<evidence type="ECO:0000256" key="1">
    <source>
        <dbReference type="SAM" id="MobiDB-lite"/>
    </source>
</evidence>
<feature type="transmembrane region" description="Helical" evidence="2">
    <location>
        <begin position="245"/>
        <end position="267"/>
    </location>
</feature>
<feature type="transmembrane region" description="Helical" evidence="2">
    <location>
        <begin position="55"/>
        <end position="74"/>
    </location>
</feature>
<protein>
    <submittedName>
        <fullName evidence="4">Uncharacterized protein</fullName>
    </submittedName>
</protein>
<sequence>MDSERQSIVKGFPWITLFCGISCGLNIGIATIIVRISRNQHSLRENFYKTSVVQTLLEILWALVFFIFILPGQLDIYAISDEQSYFLQTISQPVRMLLVTGAILTAIERLSVAHVSEMGWKLFRRALFLAFFLVLPTFLVAIIFRNDEWHSRGDCIQCDNMVDCMIEFILEGALLGFSVAVIVSLLLSFIGLSPIKTCSRQEKTHYRIASSITIINYFPLLAETVRSALAFSQHRSLIYTMDNSLFTASIATLTLGCCLRPWLLLIFDPAIRSPIFSSFGNRCCFAKIYSSASSNSSLHSQGGIAADKQSQTNHHPSNSVKTSAISSGRFPRRLIPMKH</sequence>
<feature type="transmembrane region" description="Helical" evidence="2">
    <location>
        <begin position="168"/>
        <end position="192"/>
    </location>
</feature>
<dbReference type="Proteomes" id="UP000887575">
    <property type="component" value="Unassembled WGS sequence"/>
</dbReference>
<evidence type="ECO:0000313" key="4">
    <source>
        <dbReference type="WBParaSite" id="MBELARI_LOCUS16962"/>
    </source>
</evidence>
<evidence type="ECO:0000256" key="2">
    <source>
        <dbReference type="SAM" id="Phobius"/>
    </source>
</evidence>
<dbReference type="AlphaFoldDB" id="A0AAF3ESF6"/>
<keyword evidence="3" id="KW-1185">Reference proteome</keyword>
<keyword evidence="2" id="KW-0472">Membrane</keyword>